<feature type="compositionally biased region" description="Polar residues" evidence="1">
    <location>
        <begin position="297"/>
        <end position="308"/>
    </location>
</feature>
<gene>
    <name evidence="2" type="ORF">P691DRAFT_808910</name>
</gene>
<reference evidence="2" key="1">
    <citation type="submission" date="2020-11" db="EMBL/GenBank/DDBJ databases">
        <authorList>
            <consortium name="DOE Joint Genome Institute"/>
            <person name="Ahrendt S."/>
            <person name="Riley R."/>
            <person name="Andreopoulos W."/>
            <person name="Labutti K."/>
            <person name="Pangilinan J."/>
            <person name="Ruiz-Duenas F.J."/>
            <person name="Barrasa J.M."/>
            <person name="Sanchez-Garcia M."/>
            <person name="Camarero S."/>
            <person name="Miyauchi S."/>
            <person name="Serrano A."/>
            <person name="Linde D."/>
            <person name="Babiker R."/>
            <person name="Drula E."/>
            <person name="Ayuso-Fernandez I."/>
            <person name="Pacheco R."/>
            <person name="Padilla G."/>
            <person name="Ferreira P."/>
            <person name="Barriuso J."/>
            <person name="Kellner H."/>
            <person name="Castanera R."/>
            <person name="Alfaro M."/>
            <person name="Ramirez L."/>
            <person name="Pisabarro A.G."/>
            <person name="Kuo A."/>
            <person name="Tritt A."/>
            <person name="Lipzen A."/>
            <person name="He G."/>
            <person name="Yan M."/>
            <person name="Ng V."/>
            <person name="Cullen D."/>
            <person name="Martin F."/>
            <person name="Rosso M.-N."/>
            <person name="Henrissat B."/>
            <person name="Hibbett D."/>
            <person name="Martinez A.T."/>
            <person name="Grigoriev I.V."/>
        </authorList>
    </citation>
    <scope>NUCLEOTIDE SEQUENCE</scope>
    <source>
        <strain evidence="2">MF-IS2</strain>
    </source>
</reference>
<dbReference type="AlphaFoldDB" id="A0A9P5XGP1"/>
<evidence type="ECO:0000313" key="2">
    <source>
        <dbReference type="EMBL" id="KAF9451068.1"/>
    </source>
</evidence>
<keyword evidence="3" id="KW-1185">Reference proteome</keyword>
<sequence>MLSAPSRSRPIGLPSSPRPSKIHQSAQRALYNASSESLQTSPVPRNETSAAGSASLRIRSRSQSPPSSLSPAHSRSVSNSALGSNGDRADINSTHHDHGRGQRRLDSRTSERDGQYPRVHMTRYNLPGPSSSSPEPEAPHTGPVIPGAKINYSSGDGYAIWNTITNVANTLTINASKAWSTNIVTLAGEETPPGQESRLTQAMKAYHIAKAQDPSDLPEWLFDERERRVANIRTQPDDAVNDQAPPPSNESQISASTPHRSTPSRPRLRGADRLKAVRDAKRSAGEQDSPESMADSRWTSSKDASQAVTHIGLPSGSHRGRR</sequence>
<feature type="compositionally biased region" description="Polar residues" evidence="1">
    <location>
        <begin position="249"/>
        <end position="264"/>
    </location>
</feature>
<name>A0A9P5XGP1_9AGAR</name>
<feature type="region of interest" description="Disordered" evidence="1">
    <location>
        <begin position="1"/>
        <end position="145"/>
    </location>
</feature>
<protein>
    <submittedName>
        <fullName evidence="2">Uncharacterized protein</fullName>
    </submittedName>
</protein>
<feature type="compositionally biased region" description="Polar residues" evidence="1">
    <location>
        <begin position="22"/>
        <end position="52"/>
    </location>
</feature>
<proteinExistence type="predicted"/>
<organism evidence="2 3">
    <name type="scientific">Macrolepiota fuliginosa MF-IS2</name>
    <dbReference type="NCBI Taxonomy" id="1400762"/>
    <lineage>
        <taxon>Eukaryota</taxon>
        <taxon>Fungi</taxon>
        <taxon>Dikarya</taxon>
        <taxon>Basidiomycota</taxon>
        <taxon>Agaricomycotina</taxon>
        <taxon>Agaricomycetes</taxon>
        <taxon>Agaricomycetidae</taxon>
        <taxon>Agaricales</taxon>
        <taxon>Agaricineae</taxon>
        <taxon>Agaricaceae</taxon>
        <taxon>Macrolepiota</taxon>
    </lineage>
</organism>
<evidence type="ECO:0000256" key="1">
    <source>
        <dbReference type="SAM" id="MobiDB-lite"/>
    </source>
</evidence>
<comment type="caution">
    <text evidence="2">The sequence shown here is derived from an EMBL/GenBank/DDBJ whole genome shotgun (WGS) entry which is preliminary data.</text>
</comment>
<evidence type="ECO:0000313" key="3">
    <source>
        <dbReference type="Proteomes" id="UP000807342"/>
    </source>
</evidence>
<feature type="compositionally biased region" description="Basic and acidic residues" evidence="1">
    <location>
        <begin position="87"/>
        <end position="115"/>
    </location>
</feature>
<accession>A0A9P5XGP1</accession>
<feature type="region of interest" description="Disordered" evidence="1">
    <location>
        <begin position="233"/>
        <end position="322"/>
    </location>
</feature>
<dbReference type="OrthoDB" id="2683368at2759"/>
<dbReference type="EMBL" id="MU151092">
    <property type="protein sequence ID" value="KAF9451068.1"/>
    <property type="molecule type" value="Genomic_DNA"/>
</dbReference>
<dbReference type="Proteomes" id="UP000807342">
    <property type="component" value="Unassembled WGS sequence"/>
</dbReference>
<feature type="compositionally biased region" description="Low complexity" evidence="1">
    <location>
        <begin position="55"/>
        <end position="78"/>
    </location>
</feature>
<feature type="compositionally biased region" description="Basic and acidic residues" evidence="1">
    <location>
        <begin position="269"/>
        <end position="285"/>
    </location>
</feature>